<dbReference type="PANTHER" id="PTHR10037:SF230">
    <property type="entry name" value="CA[2+]-CHANNEL PROTEIN ALPHA[[1]] SUBUNIT T, ISOFORM F"/>
    <property type="match status" value="1"/>
</dbReference>
<comment type="subcellular location">
    <subcellularLocation>
        <location evidence="1">Membrane</location>
        <topology evidence="1">Multi-pass membrane protein</topology>
    </subcellularLocation>
</comment>
<dbReference type="EMBL" id="LSRX01000001">
    <property type="protein sequence ID" value="OLQ15725.1"/>
    <property type="molecule type" value="Genomic_DNA"/>
</dbReference>
<dbReference type="InterPro" id="IPR027359">
    <property type="entry name" value="Volt_channel_dom_sf"/>
</dbReference>
<organism evidence="9 10">
    <name type="scientific">Symbiodinium microadriaticum</name>
    <name type="common">Dinoflagellate</name>
    <name type="synonym">Zooxanthella microadriatica</name>
    <dbReference type="NCBI Taxonomy" id="2951"/>
    <lineage>
        <taxon>Eukaryota</taxon>
        <taxon>Sar</taxon>
        <taxon>Alveolata</taxon>
        <taxon>Dinophyceae</taxon>
        <taxon>Suessiales</taxon>
        <taxon>Symbiodiniaceae</taxon>
        <taxon>Symbiodinium</taxon>
    </lineage>
</organism>
<dbReference type="GO" id="GO:0086010">
    <property type="term" value="P:membrane depolarization during action potential"/>
    <property type="evidence" value="ECO:0007669"/>
    <property type="project" value="TreeGrafter"/>
</dbReference>
<name>A0A1Q9F7Q2_SYMMI</name>
<dbReference type="PANTHER" id="PTHR10037">
    <property type="entry name" value="VOLTAGE-GATED CATION CHANNEL CALCIUM AND SODIUM"/>
    <property type="match status" value="1"/>
</dbReference>
<dbReference type="Gene3D" id="1.10.238.10">
    <property type="entry name" value="EF-hand"/>
    <property type="match status" value="1"/>
</dbReference>
<comment type="caution">
    <text evidence="9">The sequence shown here is derived from an EMBL/GenBank/DDBJ whole genome shotgun (WGS) entry which is preliminary data.</text>
</comment>
<feature type="transmembrane region" description="Helical" evidence="7">
    <location>
        <begin position="292"/>
        <end position="315"/>
    </location>
</feature>
<reference evidence="9 10" key="1">
    <citation type="submission" date="2016-02" db="EMBL/GenBank/DDBJ databases">
        <title>Genome analysis of coral dinoflagellate symbionts highlights evolutionary adaptations to a symbiotic lifestyle.</title>
        <authorList>
            <person name="Aranda M."/>
            <person name="Li Y."/>
            <person name="Liew Y.J."/>
            <person name="Baumgarten S."/>
            <person name="Simakov O."/>
            <person name="Wilson M."/>
            <person name="Piel J."/>
            <person name="Ashoor H."/>
            <person name="Bougouffa S."/>
            <person name="Bajic V.B."/>
            <person name="Ryu T."/>
            <person name="Ravasi T."/>
            <person name="Bayer T."/>
            <person name="Micklem G."/>
            <person name="Kim H."/>
            <person name="Bhak J."/>
            <person name="Lajeunesse T.C."/>
            <person name="Voolstra C.R."/>
        </authorList>
    </citation>
    <scope>NUCLEOTIDE SEQUENCE [LARGE SCALE GENOMIC DNA]</scope>
    <source>
        <strain evidence="9 10">CCMP2467</strain>
    </source>
</reference>
<dbReference type="AlphaFoldDB" id="A0A1Q9F7Q2"/>
<dbReference type="GO" id="GO:0001518">
    <property type="term" value="C:voltage-gated sodium channel complex"/>
    <property type="evidence" value="ECO:0007669"/>
    <property type="project" value="TreeGrafter"/>
</dbReference>
<feature type="transmembrane region" description="Helical" evidence="7">
    <location>
        <begin position="268"/>
        <end position="286"/>
    </location>
</feature>
<keyword evidence="5 7" id="KW-0472">Membrane</keyword>
<sequence length="531" mass="59377">MAEDLNLWEVLRQVQKQQEASSKSIEILREQHQQSQGAVLQLLERVEKADVPEKEWSYSLPVIQYRLEQADGDLSPQVLVDEADDILDPPNADAKAGQEASRTSKSSPDRKSATKNTMKNLQLSKNGALKKVVAEMMLDTGSKENLELASWWKRLNMMMLGIEAEVSLLNMMMLGIEAEVSLINENEEVVWATWVERIFLAIYTVECALRVFAKGSDAFRNMWFLLDFFLVIVGLLALVVFPLVGTAAGGIEKILVVRGLRLLRLARALRMVGRLKVIWRLVYGLITAGQTMFSTTLLIGLVLFICGCVAVEIITKNKDFCRDPTSETCQVVHKHFADLGTSILTLVQFVTLDSIAEVYFPIIVQQPLLLVFFLPILMFVSITLMDLITAVLVENALEFAAHEAEAERIKTKQRALWPACTIFNEIDEDASGCVTHDEIEKVSVDVLPPRLLETVSVDSMTDLFELLDVDGSGRLTRGEFVEGLLNLVLMDVPIWTIQSLKLLRLIRGQTLKLDEELASLKASLSKDEGAI</sequence>
<dbReference type="PROSITE" id="PS00018">
    <property type="entry name" value="EF_HAND_1"/>
    <property type="match status" value="2"/>
</dbReference>
<dbReference type="GO" id="GO:0005248">
    <property type="term" value="F:voltage-gated sodium channel activity"/>
    <property type="evidence" value="ECO:0007669"/>
    <property type="project" value="TreeGrafter"/>
</dbReference>
<evidence type="ECO:0000256" key="6">
    <source>
        <dbReference type="SAM" id="MobiDB-lite"/>
    </source>
</evidence>
<evidence type="ECO:0000313" key="9">
    <source>
        <dbReference type="EMBL" id="OLQ15725.1"/>
    </source>
</evidence>
<dbReference type="GO" id="GO:0008332">
    <property type="term" value="F:low voltage-gated calcium channel activity"/>
    <property type="evidence" value="ECO:0007669"/>
    <property type="project" value="TreeGrafter"/>
</dbReference>
<dbReference type="SUPFAM" id="SSF47473">
    <property type="entry name" value="EF-hand"/>
    <property type="match status" value="1"/>
</dbReference>
<feature type="transmembrane region" description="Helical" evidence="7">
    <location>
        <begin position="222"/>
        <end position="247"/>
    </location>
</feature>
<accession>A0A1Q9F7Q2</accession>
<dbReference type="InterPro" id="IPR005821">
    <property type="entry name" value="Ion_trans_dom"/>
</dbReference>
<dbReference type="PROSITE" id="PS50222">
    <property type="entry name" value="EF_HAND_2"/>
    <property type="match status" value="1"/>
</dbReference>
<dbReference type="Gene3D" id="1.20.120.350">
    <property type="entry name" value="Voltage-gated potassium channels. Chain C"/>
    <property type="match status" value="1"/>
</dbReference>
<evidence type="ECO:0000256" key="4">
    <source>
        <dbReference type="ARBA" id="ARBA00022989"/>
    </source>
</evidence>
<dbReference type="Pfam" id="PF00520">
    <property type="entry name" value="Ion_trans"/>
    <property type="match status" value="1"/>
</dbReference>
<evidence type="ECO:0000256" key="1">
    <source>
        <dbReference type="ARBA" id="ARBA00004141"/>
    </source>
</evidence>
<protein>
    <submittedName>
        <fullName evidence="9">Muscle calcium channel subunit alpha-1</fullName>
    </submittedName>
</protein>
<dbReference type="InterPro" id="IPR011992">
    <property type="entry name" value="EF-hand-dom_pair"/>
</dbReference>
<dbReference type="GO" id="GO:0070509">
    <property type="term" value="P:calcium ion import"/>
    <property type="evidence" value="ECO:0007669"/>
    <property type="project" value="TreeGrafter"/>
</dbReference>
<keyword evidence="3" id="KW-0106">Calcium</keyword>
<evidence type="ECO:0000256" key="7">
    <source>
        <dbReference type="SAM" id="Phobius"/>
    </source>
</evidence>
<keyword evidence="2 7" id="KW-0812">Transmembrane</keyword>
<evidence type="ECO:0000256" key="3">
    <source>
        <dbReference type="ARBA" id="ARBA00022837"/>
    </source>
</evidence>
<evidence type="ECO:0000256" key="5">
    <source>
        <dbReference type="ARBA" id="ARBA00023136"/>
    </source>
</evidence>
<dbReference type="OrthoDB" id="425337at2759"/>
<feature type="region of interest" description="Disordered" evidence="6">
    <location>
        <begin position="86"/>
        <end position="119"/>
    </location>
</feature>
<dbReference type="InterPro" id="IPR018247">
    <property type="entry name" value="EF_Hand_1_Ca_BS"/>
</dbReference>
<dbReference type="Gene3D" id="1.10.287.70">
    <property type="match status" value="1"/>
</dbReference>
<dbReference type="SUPFAM" id="SSF81324">
    <property type="entry name" value="Voltage-gated potassium channels"/>
    <property type="match status" value="1"/>
</dbReference>
<proteinExistence type="predicted"/>
<keyword evidence="4 7" id="KW-1133">Transmembrane helix</keyword>
<feature type="transmembrane region" description="Helical" evidence="7">
    <location>
        <begin position="368"/>
        <end position="393"/>
    </location>
</feature>
<dbReference type="InterPro" id="IPR002048">
    <property type="entry name" value="EF_hand_dom"/>
</dbReference>
<feature type="domain" description="EF-hand" evidence="8">
    <location>
        <begin position="455"/>
        <end position="490"/>
    </location>
</feature>
<dbReference type="OMA" id="NMMMLGI"/>
<evidence type="ECO:0000259" key="8">
    <source>
        <dbReference type="PROSITE" id="PS50222"/>
    </source>
</evidence>
<evidence type="ECO:0000256" key="2">
    <source>
        <dbReference type="ARBA" id="ARBA00022692"/>
    </source>
</evidence>
<dbReference type="GO" id="GO:0005509">
    <property type="term" value="F:calcium ion binding"/>
    <property type="evidence" value="ECO:0007669"/>
    <property type="project" value="InterPro"/>
</dbReference>
<gene>
    <name evidence="9" type="ORF">AK812_SmicGene120</name>
</gene>
<evidence type="ECO:0000313" key="10">
    <source>
        <dbReference type="Proteomes" id="UP000186817"/>
    </source>
</evidence>
<keyword evidence="10" id="KW-1185">Reference proteome</keyword>
<dbReference type="InterPro" id="IPR043203">
    <property type="entry name" value="VGCC_Ca_Na"/>
</dbReference>
<dbReference type="Proteomes" id="UP000186817">
    <property type="component" value="Unassembled WGS sequence"/>
</dbReference>